<accession>A0A649VCR0</accession>
<dbReference type="KEGG" id="vg:55624517"/>
<keyword evidence="2" id="KW-1185">Reference proteome</keyword>
<organism evidence="1 2">
    <name type="scientific">Mycobacterium phage Indlulamithi</name>
    <dbReference type="NCBI Taxonomy" id="2656582"/>
    <lineage>
        <taxon>Viruses</taxon>
        <taxon>Duplodnaviria</taxon>
        <taxon>Heunggongvirae</taxon>
        <taxon>Uroviricota</taxon>
        <taxon>Caudoviricetes</taxon>
        <taxon>Indlulamithivirus</taxon>
        <taxon>Indlulamithivirus indlulamithi</taxon>
    </lineage>
</organism>
<evidence type="ECO:0000313" key="2">
    <source>
        <dbReference type="Proteomes" id="UP000423609"/>
    </source>
</evidence>
<dbReference type="RefSeq" id="YP_009853831.1">
    <property type="nucleotide sequence ID" value="NC_048824.1"/>
</dbReference>
<proteinExistence type="predicted"/>
<protein>
    <submittedName>
        <fullName evidence="1">Uncharacterized protein</fullName>
    </submittedName>
</protein>
<dbReference type="EMBL" id="MN585993">
    <property type="protein sequence ID" value="QGJ90118.1"/>
    <property type="molecule type" value="Genomic_DNA"/>
</dbReference>
<name>A0A649VCR0_9CAUD</name>
<sequence length="87" mass="9801">MPSGATEMKKIMRHSKPVPQTGRTLINRIEAQMDKRRKAMENHYVATGQQDTINRGRYEGLAAALAILRSSSVAVEYERSNERLGID</sequence>
<dbReference type="GeneID" id="55624517"/>
<reference evidence="1 2" key="1">
    <citation type="submission" date="2019-10" db="EMBL/GenBank/DDBJ databases">
        <authorList>
            <person name="Garlena R.A."/>
            <person name="Russell D.A."/>
            <person name="Pope W.H."/>
            <person name="Jacobs-Sera D."/>
            <person name="Hatfull G.F."/>
        </authorList>
    </citation>
    <scope>NUCLEOTIDE SEQUENCE [LARGE SCALE GENOMIC DNA]</scope>
</reference>
<dbReference type="Proteomes" id="UP000423609">
    <property type="component" value="Segment"/>
</dbReference>
<evidence type="ECO:0000313" key="1">
    <source>
        <dbReference type="EMBL" id="QGJ90118.1"/>
    </source>
</evidence>
<gene>
    <name evidence="1" type="primary">80</name>
    <name evidence="1" type="ORF">PBI_INDLULAMITHI_80</name>
</gene>